<name>A0ACA9LV29_9GLOM</name>
<evidence type="ECO:0000313" key="1">
    <source>
        <dbReference type="EMBL" id="CAG8553001.1"/>
    </source>
</evidence>
<protein>
    <submittedName>
        <fullName evidence="1">9599_t:CDS:1</fullName>
    </submittedName>
</protein>
<sequence length="210" mass="24021">MEKGQLILSQGRGERELKINIRLHTQLKRPLPNQIETCSIFLKNEVKQFPKTGKEVGIDMGLDVFCVLNDGEKVPIPKFYRTVEKELGELQRISGRKKHKRNETDKTKPSKRYLKQKTKVIGKQVVEINPKNTSKTCFNCKTIKGDLELKDRIFICACGYEENRDVNAAKNLLYKAQTTEQELSSLGKNMVYDLFAETPTEKHSSSNSLS</sequence>
<dbReference type="EMBL" id="CAJVPW010005305">
    <property type="protein sequence ID" value="CAG8553001.1"/>
    <property type="molecule type" value="Genomic_DNA"/>
</dbReference>
<proteinExistence type="predicted"/>
<accession>A0ACA9LV29</accession>
<dbReference type="Proteomes" id="UP000789366">
    <property type="component" value="Unassembled WGS sequence"/>
</dbReference>
<keyword evidence="2" id="KW-1185">Reference proteome</keyword>
<gene>
    <name evidence="1" type="ORF">SPELUC_LOCUS5288</name>
</gene>
<evidence type="ECO:0000313" key="2">
    <source>
        <dbReference type="Proteomes" id="UP000789366"/>
    </source>
</evidence>
<organism evidence="1 2">
    <name type="scientific">Cetraspora pellucida</name>
    <dbReference type="NCBI Taxonomy" id="1433469"/>
    <lineage>
        <taxon>Eukaryota</taxon>
        <taxon>Fungi</taxon>
        <taxon>Fungi incertae sedis</taxon>
        <taxon>Mucoromycota</taxon>
        <taxon>Glomeromycotina</taxon>
        <taxon>Glomeromycetes</taxon>
        <taxon>Diversisporales</taxon>
        <taxon>Gigasporaceae</taxon>
        <taxon>Cetraspora</taxon>
    </lineage>
</organism>
<reference evidence="1" key="1">
    <citation type="submission" date="2021-06" db="EMBL/GenBank/DDBJ databases">
        <authorList>
            <person name="Kallberg Y."/>
            <person name="Tangrot J."/>
            <person name="Rosling A."/>
        </authorList>
    </citation>
    <scope>NUCLEOTIDE SEQUENCE</scope>
    <source>
        <strain evidence="1">28 12/20/2015</strain>
    </source>
</reference>
<comment type="caution">
    <text evidence="1">The sequence shown here is derived from an EMBL/GenBank/DDBJ whole genome shotgun (WGS) entry which is preliminary data.</text>
</comment>